<keyword evidence="1 8" id="KW-0813">Transport</keyword>
<dbReference type="InterPro" id="IPR003810">
    <property type="entry name" value="Mntp/YtaF"/>
</dbReference>
<comment type="similarity">
    <text evidence="8">Belongs to the MntP (TC 9.B.29) family.</text>
</comment>
<dbReference type="OrthoDB" id="53356at2157"/>
<proteinExistence type="inferred from homology"/>
<evidence type="ECO:0000313" key="10">
    <source>
        <dbReference type="Proteomes" id="UP000002457"/>
    </source>
</evidence>
<keyword evidence="3 8" id="KW-0812">Transmembrane</keyword>
<feature type="transmembrane region" description="Helical" evidence="8">
    <location>
        <begin position="102"/>
        <end position="127"/>
    </location>
</feature>
<feature type="transmembrane region" description="Helical" evidence="8">
    <location>
        <begin position="69"/>
        <end position="90"/>
    </location>
</feature>
<dbReference type="HOGENOM" id="CLU_096410_3_0_2"/>
<keyword evidence="7 8" id="KW-0464">Manganese</keyword>
<dbReference type="GO" id="GO:0005886">
    <property type="term" value="C:plasma membrane"/>
    <property type="evidence" value="ECO:0007669"/>
    <property type="project" value="UniProtKB-SubCell"/>
</dbReference>
<dbReference type="RefSeq" id="WP_012617889.1">
    <property type="nucleotide sequence ID" value="NC_011832.1"/>
</dbReference>
<keyword evidence="5 8" id="KW-0406">Ion transport</keyword>
<feature type="transmembrane region" description="Helical" evidence="8">
    <location>
        <begin position="167"/>
        <end position="187"/>
    </location>
</feature>
<dbReference type="GeneID" id="7271510"/>
<dbReference type="PANTHER" id="PTHR35529">
    <property type="entry name" value="MANGANESE EFFLUX PUMP MNTP-RELATED"/>
    <property type="match status" value="1"/>
</dbReference>
<keyword evidence="4 8" id="KW-1133">Transmembrane helix</keyword>
<dbReference type="AlphaFoldDB" id="B8GHG5"/>
<dbReference type="KEGG" id="mpl:Mpal_1232"/>
<feature type="transmembrane region" description="Helical" evidence="8">
    <location>
        <begin position="6"/>
        <end position="25"/>
    </location>
</feature>
<keyword evidence="6 8" id="KW-0472">Membrane</keyword>
<evidence type="ECO:0000256" key="4">
    <source>
        <dbReference type="ARBA" id="ARBA00022989"/>
    </source>
</evidence>
<dbReference type="STRING" id="521011.Mpal_1232"/>
<feature type="transmembrane region" description="Helical" evidence="8">
    <location>
        <begin position="133"/>
        <end position="155"/>
    </location>
</feature>
<evidence type="ECO:0000256" key="5">
    <source>
        <dbReference type="ARBA" id="ARBA00023065"/>
    </source>
</evidence>
<feature type="transmembrane region" description="Helical" evidence="8">
    <location>
        <begin position="37"/>
        <end position="63"/>
    </location>
</feature>
<dbReference type="EMBL" id="CP001338">
    <property type="protein sequence ID" value="ACL16570.1"/>
    <property type="molecule type" value="Genomic_DNA"/>
</dbReference>
<dbReference type="PANTHER" id="PTHR35529:SF1">
    <property type="entry name" value="MANGANESE EFFLUX PUMP MNTP-RELATED"/>
    <property type="match status" value="1"/>
</dbReference>
<evidence type="ECO:0000256" key="6">
    <source>
        <dbReference type="ARBA" id="ARBA00023136"/>
    </source>
</evidence>
<dbReference type="Proteomes" id="UP000002457">
    <property type="component" value="Chromosome"/>
</dbReference>
<keyword evidence="2 8" id="KW-1003">Cell membrane</keyword>
<dbReference type="eggNOG" id="arCOG04898">
    <property type="taxonomic scope" value="Archaea"/>
</dbReference>
<dbReference type="GO" id="GO:0005384">
    <property type="term" value="F:manganese ion transmembrane transporter activity"/>
    <property type="evidence" value="ECO:0007669"/>
    <property type="project" value="UniProtKB-UniRule"/>
</dbReference>
<gene>
    <name evidence="8" type="primary">mntP</name>
    <name evidence="9" type="ordered locus">Mpal_1232</name>
</gene>
<organism evidence="9 10">
    <name type="scientific">Methanosphaerula palustris (strain ATCC BAA-1556 / DSM 19958 / E1-9c)</name>
    <dbReference type="NCBI Taxonomy" id="521011"/>
    <lineage>
        <taxon>Archaea</taxon>
        <taxon>Methanobacteriati</taxon>
        <taxon>Methanobacteriota</taxon>
        <taxon>Stenosarchaea group</taxon>
        <taxon>Methanomicrobia</taxon>
        <taxon>Methanomicrobiales</taxon>
        <taxon>Methanoregulaceae</taxon>
        <taxon>Methanosphaerula</taxon>
    </lineage>
</organism>
<keyword evidence="10" id="KW-1185">Reference proteome</keyword>
<name>B8GHG5_METPE</name>
<dbReference type="InterPro" id="IPR022929">
    <property type="entry name" value="Put_MntP"/>
</dbReference>
<evidence type="ECO:0000313" key="9">
    <source>
        <dbReference type="EMBL" id="ACL16570.1"/>
    </source>
</evidence>
<evidence type="ECO:0000256" key="3">
    <source>
        <dbReference type="ARBA" id="ARBA00022692"/>
    </source>
</evidence>
<evidence type="ECO:0000256" key="1">
    <source>
        <dbReference type="ARBA" id="ARBA00022448"/>
    </source>
</evidence>
<reference evidence="9 10" key="1">
    <citation type="journal article" date="2015" name="Genome Announc.">
        <title>Complete Genome Sequence of Methanosphaerula palustris E1-9CT, a Hydrogenotrophic Methanogen Isolated from a Minerotrophic Fen Peatland.</title>
        <authorList>
            <person name="Cadillo-Quiroz H."/>
            <person name="Browne P."/>
            <person name="Kyrpides N."/>
            <person name="Woyke T."/>
            <person name="Goodwin L."/>
            <person name="Detter C."/>
            <person name="Yavitt J.B."/>
            <person name="Zinder S.H."/>
        </authorList>
    </citation>
    <scope>NUCLEOTIDE SEQUENCE [LARGE SCALE GENOMIC DNA]</scope>
    <source>
        <strain evidence="10">ATCC BAA-1556 / DSM 19958 / E1-9c</strain>
    </source>
</reference>
<evidence type="ECO:0000256" key="2">
    <source>
        <dbReference type="ARBA" id="ARBA00022475"/>
    </source>
</evidence>
<dbReference type="HAMAP" id="MF_01521">
    <property type="entry name" value="MntP_pump"/>
    <property type="match status" value="1"/>
</dbReference>
<evidence type="ECO:0000256" key="7">
    <source>
        <dbReference type="ARBA" id="ARBA00023211"/>
    </source>
</evidence>
<dbReference type="Pfam" id="PF02659">
    <property type="entry name" value="Mntp"/>
    <property type="match status" value="1"/>
</dbReference>
<comment type="function">
    <text evidence="8">Probably functions as a manganese efflux pump.</text>
</comment>
<comment type="subcellular location">
    <subcellularLocation>
        <location evidence="8">Cell membrane</location>
        <topology evidence="8">Multi-pass membrane protein</topology>
    </subcellularLocation>
</comment>
<evidence type="ECO:0000256" key="8">
    <source>
        <dbReference type="HAMAP-Rule" id="MF_01521"/>
    </source>
</evidence>
<sequence>MDAVIESVLIGLGLAMDCFAVTLATGSSAGIDRFKTAIILAATFGLFQGGMTIGGWLLGISFAGFVTRYAPWIAFLLLTGIGVKMCIEGVRGGDTRERPSSLRAGVVIGLAIATSIDALAVGISYALLGVEPVIPSLIIGAVAFCISFAGVYAGIRLAPVLGTRVDFFGGAVLMLIGVKVLADHLALI</sequence>
<accession>B8GHG5</accession>
<protein>
    <recommendedName>
        <fullName evidence="8">Putative manganese efflux pump MntP</fullName>
    </recommendedName>
</protein>